<evidence type="ECO:0000313" key="3">
    <source>
        <dbReference type="Proteomes" id="UP000029590"/>
    </source>
</evidence>
<dbReference type="GO" id="GO:0008236">
    <property type="term" value="F:serine-type peptidase activity"/>
    <property type="evidence" value="ECO:0007669"/>
    <property type="project" value="InterPro"/>
</dbReference>
<dbReference type="AlphaFoldDB" id="A0AAW3EP11"/>
<dbReference type="KEGG" id="bgo:BM43_7467"/>
<name>A0AAW3EP11_BURGA</name>
<dbReference type="Pfam" id="PF00326">
    <property type="entry name" value="Peptidase_S9"/>
    <property type="match status" value="1"/>
</dbReference>
<gene>
    <name evidence="2" type="ORF">DM48_6848</name>
</gene>
<dbReference type="InterPro" id="IPR001375">
    <property type="entry name" value="Peptidase_S9_cat"/>
</dbReference>
<feature type="domain" description="Peptidase S9 prolyl oligopeptidase catalytic" evidence="1">
    <location>
        <begin position="212"/>
        <end position="331"/>
    </location>
</feature>
<protein>
    <submittedName>
        <fullName evidence="2">Prolyl oligopeptidase family protein</fullName>
    </submittedName>
</protein>
<dbReference type="Proteomes" id="UP000029590">
    <property type="component" value="Unassembled WGS sequence"/>
</dbReference>
<dbReference type="RefSeq" id="WP_036052768.1">
    <property type="nucleotide sequence ID" value="NZ_CADEVY010000012.1"/>
</dbReference>
<dbReference type="InterPro" id="IPR050261">
    <property type="entry name" value="FrsA_esterase"/>
</dbReference>
<dbReference type="PANTHER" id="PTHR22946">
    <property type="entry name" value="DIENELACTONE HYDROLASE DOMAIN-CONTAINING PROTEIN-RELATED"/>
    <property type="match status" value="1"/>
</dbReference>
<proteinExistence type="predicted"/>
<dbReference type="InterPro" id="IPR029058">
    <property type="entry name" value="AB_hydrolase_fold"/>
</dbReference>
<dbReference type="Gene3D" id="3.40.50.1820">
    <property type="entry name" value="alpha/beta hydrolase"/>
    <property type="match status" value="1"/>
</dbReference>
<dbReference type="EMBL" id="JPGG01000018">
    <property type="protein sequence ID" value="KGC09548.1"/>
    <property type="molecule type" value="Genomic_DNA"/>
</dbReference>
<sequence>MLEYFPTNYVWNLATNLAIMMGGNVGEIDVICRNLIEASKSGDDAGTEAFFDAWCAQADTLVELAEEDVAAKRLLSAGKKYGRAATYYLTAERAQNRDFAPRRAAYAKMLDSFEKFIALNDENCERVEILYEGKILAGLLVKADRRDGTPAPCIAHFNGLDSTKEMIYGAGIAQALARRGISTLMIDQPGVGEALRLEGLYAIVESEKWAGAVVDYLQSRSEIDPEMIGACAWSLGGYYAPRAAAFEKRFKLCVAWGANFNWGELQKRRLAREGDKPVPHYWEHVQWVWGKNSLDEFMAFAPEVTLENVIDKITVPFLVTHGSNDRQIPREYAHAQYEGAVNSPKRELKFFTPREGGVEHVSADNIENARDYIADWISETFSELGASGVRK</sequence>
<comment type="caution">
    <text evidence="2">The sequence shown here is derived from an EMBL/GenBank/DDBJ whole genome shotgun (WGS) entry which is preliminary data.</text>
</comment>
<accession>A0AAW3EP11</accession>
<evidence type="ECO:0000313" key="2">
    <source>
        <dbReference type="EMBL" id="KGC09548.1"/>
    </source>
</evidence>
<reference evidence="2 3" key="1">
    <citation type="submission" date="2014-04" db="EMBL/GenBank/DDBJ databases">
        <authorList>
            <person name="Bishop-Lilly K.A."/>
            <person name="Broomall S.M."/>
            <person name="Chain P.S."/>
            <person name="Chertkov O."/>
            <person name="Coyne S.R."/>
            <person name="Daligault H.E."/>
            <person name="Davenport K.W."/>
            <person name="Erkkila T."/>
            <person name="Frey K.G."/>
            <person name="Gibbons H.S."/>
            <person name="Gu W."/>
            <person name="Jaissle J."/>
            <person name="Johnson S.L."/>
            <person name="Koroleva G.I."/>
            <person name="Ladner J.T."/>
            <person name="Lo C.-C."/>
            <person name="Minogue T.D."/>
            <person name="Munk C."/>
            <person name="Palacios G.F."/>
            <person name="Redden C.L."/>
            <person name="Rosenzweig C.N."/>
            <person name="Scholz M.B."/>
            <person name="Teshima H."/>
            <person name="Xu Y."/>
        </authorList>
    </citation>
    <scope>NUCLEOTIDE SEQUENCE [LARGE SCALE GENOMIC DNA]</scope>
    <source>
        <strain evidence="3">gladioli</strain>
    </source>
</reference>
<organism evidence="2 3">
    <name type="scientific">Burkholderia gladioli</name>
    <name type="common">Pseudomonas marginata</name>
    <name type="synonym">Phytomonas marginata</name>
    <dbReference type="NCBI Taxonomy" id="28095"/>
    <lineage>
        <taxon>Bacteria</taxon>
        <taxon>Pseudomonadati</taxon>
        <taxon>Pseudomonadota</taxon>
        <taxon>Betaproteobacteria</taxon>
        <taxon>Burkholderiales</taxon>
        <taxon>Burkholderiaceae</taxon>
        <taxon>Burkholderia</taxon>
    </lineage>
</organism>
<evidence type="ECO:0000259" key="1">
    <source>
        <dbReference type="Pfam" id="PF00326"/>
    </source>
</evidence>
<dbReference type="SUPFAM" id="SSF53474">
    <property type="entry name" value="alpha/beta-Hydrolases"/>
    <property type="match status" value="1"/>
</dbReference>
<dbReference type="PANTHER" id="PTHR22946:SF12">
    <property type="entry name" value="CONIDIAL PIGMENT BIOSYNTHESIS PROTEIN AYG1 (AFU_ORTHOLOGUE AFUA_2G17550)"/>
    <property type="match status" value="1"/>
</dbReference>
<dbReference type="GO" id="GO:0006508">
    <property type="term" value="P:proteolysis"/>
    <property type="evidence" value="ECO:0007669"/>
    <property type="project" value="InterPro"/>
</dbReference>